<proteinExistence type="predicted"/>
<evidence type="ECO:0000313" key="3">
    <source>
        <dbReference type="Proteomes" id="UP001209570"/>
    </source>
</evidence>
<feature type="compositionally biased region" description="Polar residues" evidence="1">
    <location>
        <begin position="106"/>
        <end position="125"/>
    </location>
</feature>
<dbReference type="EMBL" id="JAKCXM010000102">
    <property type="protein sequence ID" value="KAJ0402435.1"/>
    <property type="molecule type" value="Genomic_DNA"/>
</dbReference>
<feature type="region of interest" description="Disordered" evidence="1">
    <location>
        <begin position="106"/>
        <end position="151"/>
    </location>
</feature>
<keyword evidence="3" id="KW-1185">Reference proteome</keyword>
<sequence length="151" mass="16446">MATPLSTLAAAPAAGEMALLVMLPVDGLVMIIQTSPLRTIVELEDFIVAEFARVFPDRPALPTPIRIQKCMPLTLVADRRKHQATSDKSDRHSFVELSKTLQVGNAFQAMEQQSPNLSSTPSAVKSNELPKPATPDETAPPTDKPVKRDYI</sequence>
<organism evidence="2 3">
    <name type="scientific">Pythium insidiosum</name>
    <name type="common">Pythiosis disease agent</name>
    <dbReference type="NCBI Taxonomy" id="114742"/>
    <lineage>
        <taxon>Eukaryota</taxon>
        <taxon>Sar</taxon>
        <taxon>Stramenopiles</taxon>
        <taxon>Oomycota</taxon>
        <taxon>Peronosporomycetes</taxon>
        <taxon>Pythiales</taxon>
        <taxon>Pythiaceae</taxon>
        <taxon>Pythium</taxon>
    </lineage>
</organism>
<accession>A0AAD5Q7Q2</accession>
<comment type="caution">
    <text evidence="2">The sequence shown here is derived from an EMBL/GenBank/DDBJ whole genome shotgun (WGS) entry which is preliminary data.</text>
</comment>
<gene>
    <name evidence="2" type="ORF">P43SY_000588</name>
</gene>
<dbReference type="Proteomes" id="UP001209570">
    <property type="component" value="Unassembled WGS sequence"/>
</dbReference>
<evidence type="ECO:0000256" key="1">
    <source>
        <dbReference type="SAM" id="MobiDB-lite"/>
    </source>
</evidence>
<name>A0AAD5Q7Q2_PYTIN</name>
<protein>
    <submittedName>
        <fullName evidence="2">Uncharacterized protein</fullName>
    </submittedName>
</protein>
<reference evidence="2" key="1">
    <citation type="submission" date="2021-12" db="EMBL/GenBank/DDBJ databases">
        <title>Prjna785345.</title>
        <authorList>
            <person name="Rujirawat T."/>
            <person name="Krajaejun T."/>
        </authorList>
    </citation>
    <scope>NUCLEOTIDE SEQUENCE</scope>
    <source>
        <strain evidence="2">Pi057C3</strain>
    </source>
</reference>
<dbReference type="AlphaFoldDB" id="A0AAD5Q7Q2"/>
<evidence type="ECO:0000313" key="2">
    <source>
        <dbReference type="EMBL" id="KAJ0402435.1"/>
    </source>
</evidence>